<organism evidence="1 2">
    <name type="scientific">Arsenophonus nasoniae</name>
    <name type="common">son-killer infecting Nasonia vitripennis</name>
    <dbReference type="NCBI Taxonomy" id="638"/>
    <lineage>
        <taxon>Bacteria</taxon>
        <taxon>Pseudomonadati</taxon>
        <taxon>Pseudomonadota</taxon>
        <taxon>Gammaproteobacteria</taxon>
        <taxon>Enterobacterales</taxon>
        <taxon>Morganellaceae</taxon>
        <taxon>Arsenophonus</taxon>
    </lineage>
</organism>
<gene>
    <name evidence="1" type="ORF">QE207_06695</name>
</gene>
<sequence length="252" mass="29251">MSQRVTYSTSNNTTIEIFKRYCRIKNCSLSSVISLATDAVAPVLEKIISHHDEANEIENNLFQACFFSKNRPLRSIPVRSQEEYYLAIWNTYIKYNIDNLDHNRYKHNLPNKRIGENEKKKIIENQEGIIDKYNAKKGIFIYLDRRINYAHKLSAGYSNLILIKETSYEDVSFDFSKMIIAPILDLITLGIDETVRRKNDNKTVQCICWIPVYYINNKALMIPVVHEDDVSASTKNGGKIIIVEPFKDEVKM</sequence>
<name>A0AA95K160_9GAMM</name>
<reference evidence="1" key="1">
    <citation type="submission" date="2023-04" db="EMBL/GenBank/DDBJ databases">
        <title>Genome dynamics across the evolutionary transition to endosymbiosis.</title>
        <authorList>
            <person name="Siozios S."/>
            <person name="Nadal-Jimenez P."/>
            <person name="Azagi T."/>
            <person name="Sprong H."/>
            <person name="Frost C.L."/>
            <person name="Parratt S.R."/>
            <person name="Taylor G."/>
            <person name="Brettell L."/>
            <person name="Lew K.C."/>
            <person name="Croft L."/>
            <person name="King K.C."/>
            <person name="Brockhurst M.A."/>
            <person name="Hypsa V."/>
            <person name="Novakova E."/>
            <person name="Darby A.C."/>
            <person name="Hurst G.D.D."/>
        </authorList>
    </citation>
    <scope>NUCLEOTIDE SEQUENCE</scope>
    <source>
        <strain evidence="1">AIh</strain>
    </source>
</reference>
<dbReference type="AlphaFoldDB" id="A0AA95K160"/>
<dbReference type="Proteomes" id="UP001177597">
    <property type="component" value="Chromosome"/>
</dbReference>
<dbReference type="RefSeq" id="WP_280629800.1">
    <property type="nucleotide sequence ID" value="NZ_CP123498.1"/>
</dbReference>
<evidence type="ECO:0000313" key="1">
    <source>
        <dbReference type="EMBL" id="WGL96254.1"/>
    </source>
</evidence>
<proteinExistence type="predicted"/>
<dbReference type="EMBL" id="CP123498">
    <property type="protein sequence ID" value="WGL96254.1"/>
    <property type="molecule type" value="Genomic_DNA"/>
</dbReference>
<accession>A0AA95K160</accession>
<protein>
    <submittedName>
        <fullName evidence="1">Uncharacterized protein</fullName>
    </submittedName>
</protein>
<evidence type="ECO:0000313" key="2">
    <source>
        <dbReference type="Proteomes" id="UP001177597"/>
    </source>
</evidence>